<gene>
    <name evidence="2" type="ORF">V6257_07570</name>
</gene>
<protein>
    <submittedName>
        <fullName evidence="2">Uncharacterized protein</fullName>
    </submittedName>
</protein>
<name>A0ABU9GZ59_9GAMM</name>
<feature type="signal peptide" evidence="1">
    <location>
        <begin position="1"/>
        <end position="20"/>
    </location>
</feature>
<comment type="caution">
    <text evidence="2">The sequence shown here is derived from an EMBL/GenBank/DDBJ whole genome shotgun (WGS) entry which is preliminary data.</text>
</comment>
<dbReference type="CDD" id="cd22554">
    <property type="entry name" value="Slr4-like"/>
    <property type="match status" value="1"/>
</dbReference>
<dbReference type="InterPro" id="IPR045689">
    <property type="entry name" value="Slr4"/>
</dbReference>
<feature type="chain" id="PRO_5046631313" evidence="1">
    <location>
        <begin position="21"/>
        <end position="565"/>
    </location>
</feature>
<dbReference type="Pfam" id="PF19526">
    <property type="entry name" value="Slr4"/>
    <property type="match status" value="1"/>
</dbReference>
<keyword evidence="1" id="KW-0732">Signal</keyword>
<evidence type="ECO:0000256" key="1">
    <source>
        <dbReference type="SAM" id="SignalP"/>
    </source>
</evidence>
<evidence type="ECO:0000313" key="3">
    <source>
        <dbReference type="Proteomes" id="UP001371391"/>
    </source>
</evidence>
<dbReference type="PROSITE" id="PS00018">
    <property type="entry name" value="EF_HAND_1"/>
    <property type="match status" value="1"/>
</dbReference>
<evidence type="ECO:0000313" key="2">
    <source>
        <dbReference type="EMBL" id="MEL0654881.1"/>
    </source>
</evidence>
<dbReference type="InterPro" id="IPR018247">
    <property type="entry name" value="EF_Hand_1_Ca_BS"/>
</dbReference>
<keyword evidence="3" id="KW-1185">Reference proteome</keyword>
<organism evidence="2 3">
    <name type="scientific">Pseudoalteromonas issachenkonii</name>
    <dbReference type="NCBI Taxonomy" id="152297"/>
    <lineage>
        <taxon>Bacteria</taxon>
        <taxon>Pseudomonadati</taxon>
        <taxon>Pseudomonadota</taxon>
        <taxon>Gammaproteobacteria</taxon>
        <taxon>Alteromonadales</taxon>
        <taxon>Pseudoalteromonadaceae</taxon>
        <taxon>Pseudoalteromonas</taxon>
    </lineage>
</organism>
<reference evidence="2 3" key="1">
    <citation type="submission" date="2024-02" db="EMBL/GenBank/DDBJ databases">
        <title>Bacteria isolated from the canopy kelp, Nereocystis luetkeana.</title>
        <authorList>
            <person name="Pfister C.A."/>
            <person name="Younker I.T."/>
            <person name="Light S.H."/>
        </authorList>
    </citation>
    <scope>NUCLEOTIDE SEQUENCE [LARGE SCALE GENOMIC DNA]</scope>
    <source>
        <strain evidence="2 3">TI.1.03</strain>
    </source>
</reference>
<accession>A0ABU9GZ59</accession>
<dbReference type="RefSeq" id="WP_341602193.1">
    <property type="nucleotide sequence ID" value="NZ_JBAKAW010000006.1"/>
</dbReference>
<dbReference type="EMBL" id="JBAKAW010000006">
    <property type="protein sequence ID" value="MEL0654881.1"/>
    <property type="molecule type" value="Genomic_DNA"/>
</dbReference>
<sequence length="565" mass="58276">MFKKTLLALAIAGVSITANAAVVKTTSVVDATAQTDVETALKTQLGDGKSGLGADNVFGGGNDNCEDLASELNAVTEIVTFTPANAGIDTATFGTGNDGLGKNLVQYTAADACTVYLAAETGVAVAKDGVEYSTVKAIEIKPVVVAGIGGYKDEDTLTFQISGAKLDTTLTTAPTITVGALGQAGAGVTFDVLDITDSQVRFTVQGATSQTDFVKGNAVLKLSGLFLDSSGLASSTSVNVNSFATNTSGTKFDEASAATIVTLVPQYTAEVTNAFDESIDVGKDRQEFAFGPTDTLNLKVEQNTSTTPAGLALVPDVATFVITGDFSWMLDDDIDLNEDGALTTTELGKAVTYNGSASVTKLALNADKTQLTITTKVAGGVVDAAPSITFTVAGFDQGKLENVLIPVQTFSVSLDVLSDKSVGGKTANMQALDTSAAGEWELNGSVVVLPYIPFGPQTQPIIRHTNAGTRIGDVTMRYMIEGEDVTWKALPGGAIADVKPGVRNLLGLVTDALKAEGYDASTTGFKAAVEIVTNVPSRDVHVFSGAKVTSSDSSRFNLSAVKTNN</sequence>
<dbReference type="Proteomes" id="UP001371391">
    <property type="component" value="Unassembled WGS sequence"/>
</dbReference>
<proteinExistence type="predicted"/>